<evidence type="ECO:0000313" key="3">
    <source>
        <dbReference type="Proteomes" id="UP000005019"/>
    </source>
</evidence>
<dbReference type="OrthoDB" id="5242612at2"/>
<protein>
    <submittedName>
        <fullName evidence="2">Endolysin gp23</fullName>
    </submittedName>
</protein>
<name>F5R8J7_METUF</name>
<evidence type="ECO:0000313" key="2">
    <source>
        <dbReference type="EMBL" id="EGK73375.1"/>
    </source>
</evidence>
<accession>F5R8J7</accession>
<dbReference type="AlphaFoldDB" id="F5R8J7"/>
<dbReference type="RefSeq" id="WP_008058582.1">
    <property type="nucleotide sequence ID" value="NZ_AFHG01000029.1"/>
</dbReference>
<keyword evidence="3" id="KW-1185">Reference proteome</keyword>
<dbReference type="SUPFAM" id="SSF55166">
    <property type="entry name" value="Hedgehog/DD-peptidase"/>
    <property type="match status" value="1"/>
</dbReference>
<proteinExistence type="predicted"/>
<dbReference type="EMBL" id="AFHG01000029">
    <property type="protein sequence ID" value="EGK73375.1"/>
    <property type="molecule type" value="Genomic_DNA"/>
</dbReference>
<dbReference type="InterPro" id="IPR009045">
    <property type="entry name" value="Zn_M74/Hedgehog-like"/>
</dbReference>
<gene>
    <name evidence="2" type="ORF">METUNv1_00553</name>
</gene>
<organism evidence="2 3">
    <name type="scientific">Methyloversatilis universalis (strain ATCC BAA-1314 / DSM 25237 / JCM 13912 / CCUG 52030 / FAM5)</name>
    <dbReference type="NCBI Taxonomy" id="1000565"/>
    <lineage>
        <taxon>Bacteria</taxon>
        <taxon>Pseudomonadati</taxon>
        <taxon>Pseudomonadota</taxon>
        <taxon>Betaproteobacteria</taxon>
        <taxon>Nitrosomonadales</taxon>
        <taxon>Sterolibacteriaceae</taxon>
        <taxon>Methyloversatilis</taxon>
    </lineage>
</organism>
<dbReference type="Gene3D" id="3.30.1380.10">
    <property type="match status" value="1"/>
</dbReference>
<feature type="domain" description="Peptidase M15A C-terminal" evidence="1">
    <location>
        <begin position="6"/>
        <end position="89"/>
    </location>
</feature>
<dbReference type="eggNOG" id="COG3108">
    <property type="taxonomic scope" value="Bacteria"/>
</dbReference>
<evidence type="ECO:0000259" key="1">
    <source>
        <dbReference type="Pfam" id="PF08291"/>
    </source>
</evidence>
<dbReference type="STRING" id="1000565.METUNv1_00553"/>
<sequence length="158" mass="16912">MNLTKHFTLLEFTASDAARRLRIDNTPGTTALHALQRLAELMEQVRDVLGGVPVLISSGYRSAALNAAVGGSATSAHLLGLAADFTAPAFGSPRAICQELIAAGLVWDQLILERPSAADPDGRWVHIGLPQLGKPRRQILTAINRGGRVRYETGLVRP</sequence>
<dbReference type="Proteomes" id="UP000005019">
    <property type="component" value="Unassembled WGS sequence"/>
</dbReference>
<dbReference type="Pfam" id="PF08291">
    <property type="entry name" value="Peptidase_M15_3"/>
    <property type="match status" value="1"/>
</dbReference>
<dbReference type="InterPro" id="IPR013230">
    <property type="entry name" value="Peptidase_M15A_C"/>
</dbReference>
<comment type="caution">
    <text evidence="2">The sequence shown here is derived from an EMBL/GenBank/DDBJ whole genome shotgun (WGS) entry which is preliminary data.</text>
</comment>
<reference evidence="2 3" key="1">
    <citation type="journal article" date="2011" name="J. Bacteriol.">
        <title>Genome sequence of Methyloversatilis universalis FAM5T, a methylotrophic representative of the order Rhodocyclales.</title>
        <authorList>
            <person name="Kittichotirat W."/>
            <person name="Good N.M."/>
            <person name="Hall R."/>
            <person name="Bringel F."/>
            <person name="Lajus A."/>
            <person name="Medigue C."/>
            <person name="Smalley N.E."/>
            <person name="Beck D."/>
            <person name="Bumgarner R."/>
            <person name="Vuilleumier S."/>
            <person name="Kalyuzhnaya M.G."/>
        </authorList>
    </citation>
    <scope>NUCLEOTIDE SEQUENCE [LARGE SCALE GENOMIC DNA]</scope>
    <source>
        <strain evidence="3">ATCC BAA-1314 / JCM 13912 / FAM5</strain>
    </source>
</reference>